<dbReference type="Pfam" id="PF13470">
    <property type="entry name" value="PIN_3"/>
    <property type="match status" value="1"/>
</dbReference>
<dbReference type="RefSeq" id="WP_066430169.1">
    <property type="nucleotide sequence ID" value="NZ_LZRN01000002.1"/>
</dbReference>
<comment type="caution">
    <text evidence="2">The sequence shown here is derived from an EMBL/GenBank/DDBJ whole genome shotgun (WGS) entry which is preliminary data.</text>
</comment>
<accession>A0A1A7R6H4</accession>
<gene>
    <name evidence="2" type="ORF">LX77_00522</name>
</gene>
<feature type="domain" description="PIN" evidence="1">
    <location>
        <begin position="4"/>
        <end position="116"/>
    </location>
</feature>
<dbReference type="Proteomes" id="UP000248987">
    <property type="component" value="Unassembled WGS sequence"/>
</dbReference>
<dbReference type="OrthoDB" id="1148871at2"/>
<dbReference type="SUPFAM" id="SSF88723">
    <property type="entry name" value="PIN domain-like"/>
    <property type="match status" value="1"/>
</dbReference>
<dbReference type="STRING" id="49280.A9996_01580"/>
<proteinExistence type="predicted"/>
<name>A0A1A7R6H4_9FLAO</name>
<sequence>MSKRLFIDTNVMLDLLGERAPFYEPIAKIATLSEKGIVTMVVSPISFATVNYFLSKFENSVIAREKLRKFSIISDICVLNEQTIEKGLNSSIKDFEDALQYFRATESECDIIITRNGKDFKKSLIPVMTADEFLNSLKKNNY</sequence>
<evidence type="ECO:0000313" key="3">
    <source>
        <dbReference type="Proteomes" id="UP000248987"/>
    </source>
</evidence>
<protein>
    <submittedName>
        <fullName evidence="2">Putative nucleic acid-binding protein</fullName>
    </submittedName>
</protein>
<evidence type="ECO:0000313" key="2">
    <source>
        <dbReference type="EMBL" id="RAJ27948.1"/>
    </source>
</evidence>
<dbReference type="AlphaFoldDB" id="A0A1A7R6H4"/>
<keyword evidence="3" id="KW-1185">Reference proteome</keyword>
<evidence type="ECO:0000259" key="1">
    <source>
        <dbReference type="Pfam" id="PF13470"/>
    </source>
</evidence>
<dbReference type="InterPro" id="IPR002716">
    <property type="entry name" value="PIN_dom"/>
</dbReference>
<dbReference type="EMBL" id="QLLQ01000001">
    <property type="protein sequence ID" value="RAJ27948.1"/>
    <property type="molecule type" value="Genomic_DNA"/>
</dbReference>
<dbReference type="InterPro" id="IPR029060">
    <property type="entry name" value="PIN-like_dom_sf"/>
</dbReference>
<organism evidence="2 3">
    <name type="scientific">Gelidibacter algens</name>
    <dbReference type="NCBI Taxonomy" id="49280"/>
    <lineage>
        <taxon>Bacteria</taxon>
        <taxon>Pseudomonadati</taxon>
        <taxon>Bacteroidota</taxon>
        <taxon>Flavobacteriia</taxon>
        <taxon>Flavobacteriales</taxon>
        <taxon>Flavobacteriaceae</taxon>
        <taxon>Gelidibacter</taxon>
    </lineage>
</organism>
<reference evidence="2 3" key="1">
    <citation type="submission" date="2018-06" db="EMBL/GenBank/DDBJ databases">
        <title>Genomic Encyclopedia of Archaeal and Bacterial Type Strains, Phase II (KMG-II): from individual species to whole genera.</title>
        <authorList>
            <person name="Goeker M."/>
        </authorList>
    </citation>
    <scope>NUCLEOTIDE SEQUENCE [LARGE SCALE GENOMIC DNA]</scope>
    <source>
        <strain evidence="2 3">DSM 12408</strain>
    </source>
</reference>